<feature type="binding site" evidence="2">
    <location>
        <position position="100"/>
    </location>
    <ligand>
        <name>Fe cation</name>
        <dbReference type="ChEBI" id="CHEBI:24875"/>
    </ligand>
</feature>
<dbReference type="GO" id="GO:0046872">
    <property type="term" value="F:metal ion binding"/>
    <property type="evidence" value="ECO:0007669"/>
    <property type="project" value="UniProtKB-KW"/>
</dbReference>
<comment type="cofactor">
    <cofactor evidence="2">
        <name>Fe cation</name>
        <dbReference type="ChEBI" id="CHEBI:24875"/>
    </cofactor>
    <text evidence="2">Binds 1 Fe cation per subunit.</text>
</comment>
<keyword evidence="2" id="KW-0408">Iron</keyword>
<reference evidence="6 7" key="1">
    <citation type="journal article" date="2014" name="Int. J. Syst. Evol. Microbiol.">
        <title>Phaeodactylibacter xiamenensis gen. nov., sp. nov., a member of the family Saprospiraceae isolated from the marine alga Phaeodactylum tricornutum.</title>
        <authorList>
            <person name="Chen Z.Jr."/>
            <person name="Lei X."/>
            <person name="Lai Q."/>
            <person name="Li Y."/>
            <person name="Zhang B."/>
            <person name="Zhang J."/>
            <person name="Zhang H."/>
            <person name="Yang L."/>
            <person name="Zheng W."/>
            <person name="Tian Y."/>
            <person name="Yu Z."/>
            <person name="Xu H.Jr."/>
            <person name="Zheng T."/>
        </authorList>
    </citation>
    <scope>NUCLEOTIDE SEQUENCE [LARGE SCALE GENOMIC DNA]</scope>
    <source>
        <strain evidence="6 7">KD52</strain>
    </source>
</reference>
<keyword evidence="2" id="KW-0479">Metal-binding</keyword>
<dbReference type="InterPro" id="IPR003829">
    <property type="entry name" value="Pirin_N_dom"/>
</dbReference>
<evidence type="ECO:0000313" key="6">
    <source>
        <dbReference type="EMBL" id="KGE89247.1"/>
    </source>
</evidence>
<dbReference type="Proteomes" id="UP000029736">
    <property type="component" value="Unassembled WGS sequence"/>
</dbReference>
<proteinExistence type="inferred from homology"/>
<comment type="similarity">
    <text evidence="1 3">Belongs to the pirin family.</text>
</comment>
<protein>
    <submittedName>
        <fullName evidence="6">Pirin</fullName>
    </submittedName>
</protein>
<dbReference type="PIRSF" id="PIRSF006232">
    <property type="entry name" value="Pirin"/>
    <property type="match status" value="1"/>
</dbReference>
<dbReference type="CDD" id="cd02910">
    <property type="entry name" value="cupin_Yhhw_N"/>
    <property type="match status" value="1"/>
</dbReference>
<evidence type="ECO:0000256" key="1">
    <source>
        <dbReference type="ARBA" id="ARBA00008416"/>
    </source>
</evidence>
<feature type="domain" description="Pirin N-terminal" evidence="4">
    <location>
        <begin position="12"/>
        <end position="116"/>
    </location>
</feature>
<gene>
    <name evidence="6" type="ORF">IX84_05755</name>
</gene>
<evidence type="ECO:0000259" key="5">
    <source>
        <dbReference type="Pfam" id="PF17954"/>
    </source>
</evidence>
<dbReference type="Gene3D" id="2.60.120.10">
    <property type="entry name" value="Jelly Rolls"/>
    <property type="match status" value="2"/>
</dbReference>
<dbReference type="Pfam" id="PF02678">
    <property type="entry name" value="Pirin"/>
    <property type="match status" value="1"/>
</dbReference>
<dbReference type="STRING" id="1524460.IX84_05755"/>
<dbReference type="InterPro" id="IPR041602">
    <property type="entry name" value="Quercetinase_C"/>
</dbReference>
<dbReference type="InterPro" id="IPR014710">
    <property type="entry name" value="RmlC-like_jellyroll"/>
</dbReference>
<feature type="domain" description="Quercetin 2,3-dioxygenase C-terminal cupin" evidence="5">
    <location>
        <begin position="144"/>
        <end position="228"/>
    </location>
</feature>
<evidence type="ECO:0000313" key="7">
    <source>
        <dbReference type="Proteomes" id="UP000029736"/>
    </source>
</evidence>
<keyword evidence="7" id="KW-1185">Reference proteome</keyword>
<dbReference type="PANTHER" id="PTHR43212:SF3">
    <property type="entry name" value="QUERCETIN 2,3-DIOXYGENASE"/>
    <property type="match status" value="1"/>
</dbReference>
<feature type="binding site" evidence="2">
    <location>
        <position position="54"/>
    </location>
    <ligand>
        <name>Fe cation</name>
        <dbReference type="ChEBI" id="CHEBI:24875"/>
    </ligand>
</feature>
<dbReference type="SUPFAM" id="SSF51182">
    <property type="entry name" value="RmlC-like cupins"/>
    <property type="match status" value="1"/>
</dbReference>
<dbReference type="AlphaFoldDB" id="A0A098SDZ3"/>
<feature type="binding site" evidence="2">
    <location>
        <position position="56"/>
    </location>
    <ligand>
        <name>Fe cation</name>
        <dbReference type="ChEBI" id="CHEBI:24875"/>
    </ligand>
</feature>
<evidence type="ECO:0000259" key="4">
    <source>
        <dbReference type="Pfam" id="PF02678"/>
    </source>
</evidence>
<dbReference type="EMBL" id="JPOS01000012">
    <property type="protein sequence ID" value="KGE89247.1"/>
    <property type="molecule type" value="Genomic_DNA"/>
</dbReference>
<comment type="caution">
    <text evidence="6">The sequence shown here is derived from an EMBL/GenBank/DDBJ whole genome shotgun (WGS) entry which is preliminary data.</text>
</comment>
<dbReference type="Pfam" id="PF17954">
    <property type="entry name" value="Pirin_C_2"/>
    <property type="match status" value="1"/>
</dbReference>
<dbReference type="InterPro" id="IPR012093">
    <property type="entry name" value="Pirin"/>
</dbReference>
<dbReference type="PANTHER" id="PTHR43212">
    <property type="entry name" value="QUERCETIN 2,3-DIOXYGENASE"/>
    <property type="match status" value="1"/>
</dbReference>
<sequence>MHKADTRGETRASWLIGKHSFSFNRYYDPDRMNFGLLRVLNDDWIAGGGAFPMHPHENMEIITIQLEGGLQHTDNNGGQGVIRENEVQVMSAGTGIRHSEANASPTEVCRLLQTWVFPNQMGLKPRYDQRRFDPAGRDNQWQVLASPEEGEVLYIHQQAVYSRGDFDAGKTVKYPIRYTGNGVYAFVLEGQCTINGQPLERRDGFGVWETDAITVEATTDTELILIEVPMINKG</sequence>
<organism evidence="6 7">
    <name type="scientific">Phaeodactylibacter xiamenensis</name>
    <dbReference type="NCBI Taxonomy" id="1524460"/>
    <lineage>
        <taxon>Bacteria</taxon>
        <taxon>Pseudomonadati</taxon>
        <taxon>Bacteroidota</taxon>
        <taxon>Saprospiria</taxon>
        <taxon>Saprospirales</taxon>
        <taxon>Haliscomenobacteraceae</taxon>
        <taxon>Phaeodactylibacter</taxon>
    </lineage>
</organism>
<dbReference type="InterPro" id="IPR011051">
    <property type="entry name" value="RmlC_Cupin_sf"/>
</dbReference>
<evidence type="ECO:0000256" key="3">
    <source>
        <dbReference type="RuleBase" id="RU003457"/>
    </source>
</evidence>
<feature type="binding site" evidence="2">
    <location>
        <position position="98"/>
    </location>
    <ligand>
        <name>Fe cation</name>
        <dbReference type="ChEBI" id="CHEBI:24875"/>
    </ligand>
</feature>
<accession>A0A098SDZ3</accession>
<name>A0A098SDZ3_9BACT</name>
<evidence type="ECO:0000256" key="2">
    <source>
        <dbReference type="PIRSR" id="PIRSR006232-1"/>
    </source>
</evidence>